<organism evidence="2">
    <name type="scientific">Cacopsylla melanoneura</name>
    <dbReference type="NCBI Taxonomy" id="428564"/>
    <lineage>
        <taxon>Eukaryota</taxon>
        <taxon>Metazoa</taxon>
        <taxon>Ecdysozoa</taxon>
        <taxon>Arthropoda</taxon>
        <taxon>Hexapoda</taxon>
        <taxon>Insecta</taxon>
        <taxon>Pterygota</taxon>
        <taxon>Neoptera</taxon>
        <taxon>Paraneoptera</taxon>
        <taxon>Hemiptera</taxon>
        <taxon>Sternorrhyncha</taxon>
        <taxon>Psylloidea</taxon>
        <taxon>Psyllidae</taxon>
        <taxon>Psyllinae</taxon>
        <taxon>Cacopsylla</taxon>
    </lineage>
</organism>
<protein>
    <submittedName>
        <fullName evidence="2">Uncharacterized protein</fullName>
    </submittedName>
</protein>
<evidence type="ECO:0000256" key="1">
    <source>
        <dbReference type="SAM" id="Phobius"/>
    </source>
</evidence>
<sequence length="125" mass="14836">MKLINILLNIRYLLLVSPAKTYYIILHCSLFHPLTFGILLSIFLFFFSHLLSSFHMSLLLFTFRYYLLFTFRVFFCKSPLHLVLYHYVLALSTLSQTSSSLCLLSLFYPFFISLSRFPYQTNNTF</sequence>
<keyword evidence="1" id="KW-0812">Transmembrane</keyword>
<feature type="transmembrane region" description="Helical" evidence="1">
    <location>
        <begin position="53"/>
        <end position="75"/>
    </location>
</feature>
<dbReference type="AlphaFoldDB" id="A0A8D8WA21"/>
<accession>A0A8D8WA21</accession>
<keyword evidence="1" id="KW-1133">Transmembrane helix</keyword>
<name>A0A8D8WA21_9HEMI</name>
<feature type="transmembrane region" description="Helical" evidence="1">
    <location>
        <begin position="21"/>
        <end position="47"/>
    </location>
</feature>
<keyword evidence="1" id="KW-0472">Membrane</keyword>
<feature type="transmembrane region" description="Helical" evidence="1">
    <location>
        <begin position="87"/>
        <end position="111"/>
    </location>
</feature>
<dbReference type="EMBL" id="HBUF01161897">
    <property type="protein sequence ID" value="CAG6650344.1"/>
    <property type="molecule type" value="Transcribed_RNA"/>
</dbReference>
<evidence type="ECO:0000313" key="2">
    <source>
        <dbReference type="EMBL" id="CAG6650344.1"/>
    </source>
</evidence>
<reference evidence="2" key="1">
    <citation type="submission" date="2021-05" db="EMBL/GenBank/DDBJ databases">
        <authorList>
            <person name="Alioto T."/>
            <person name="Alioto T."/>
            <person name="Gomez Garrido J."/>
        </authorList>
    </citation>
    <scope>NUCLEOTIDE SEQUENCE</scope>
</reference>
<proteinExistence type="predicted"/>